<dbReference type="AlphaFoldDB" id="A0A0E9UY76"/>
<sequence>MSFSQQAAITFLSMPL</sequence>
<name>A0A0E9UY76_ANGAN</name>
<organism evidence="1">
    <name type="scientific">Anguilla anguilla</name>
    <name type="common">European freshwater eel</name>
    <name type="synonym">Muraena anguilla</name>
    <dbReference type="NCBI Taxonomy" id="7936"/>
    <lineage>
        <taxon>Eukaryota</taxon>
        <taxon>Metazoa</taxon>
        <taxon>Chordata</taxon>
        <taxon>Craniata</taxon>
        <taxon>Vertebrata</taxon>
        <taxon>Euteleostomi</taxon>
        <taxon>Actinopterygii</taxon>
        <taxon>Neopterygii</taxon>
        <taxon>Teleostei</taxon>
        <taxon>Anguilliformes</taxon>
        <taxon>Anguillidae</taxon>
        <taxon>Anguilla</taxon>
    </lineage>
</organism>
<proteinExistence type="predicted"/>
<protein>
    <submittedName>
        <fullName evidence="1">Uncharacterized protein</fullName>
    </submittedName>
</protein>
<dbReference type="EMBL" id="GBXM01037773">
    <property type="protein sequence ID" value="JAH70804.1"/>
    <property type="molecule type" value="Transcribed_RNA"/>
</dbReference>
<accession>A0A0E9UY76</accession>
<reference evidence="1" key="2">
    <citation type="journal article" date="2015" name="Fish Shellfish Immunol.">
        <title>Early steps in the European eel (Anguilla anguilla)-Vibrio vulnificus interaction in the gills: Role of the RtxA13 toxin.</title>
        <authorList>
            <person name="Callol A."/>
            <person name="Pajuelo D."/>
            <person name="Ebbesson L."/>
            <person name="Teles M."/>
            <person name="MacKenzie S."/>
            <person name="Amaro C."/>
        </authorList>
    </citation>
    <scope>NUCLEOTIDE SEQUENCE</scope>
</reference>
<reference evidence="1" key="1">
    <citation type="submission" date="2014-11" db="EMBL/GenBank/DDBJ databases">
        <authorList>
            <person name="Amaro Gonzalez C."/>
        </authorList>
    </citation>
    <scope>NUCLEOTIDE SEQUENCE</scope>
</reference>
<evidence type="ECO:0000313" key="1">
    <source>
        <dbReference type="EMBL" id="JAH70804.1"/>
    </source>
</evidence>